<evidence type="ECO:0000256" key="2">
    <source>
        <dbReference type="ARBA" id="ARBA00011245"/>
    </source>
</evidence>
<protein>
    <recommendedName>
        <fullName evidence="3 4">Phosphatase NudJ</fullName>
        <ecNumber evidence="4">3.6.1.-</ecNumber>
    </recommendedName>
</protein>
<dbReference type="Proteomes" id="UP000198641">
    <property type="component" value="Unassembled WGS sequence"/>
</dbReference>
<dbReference type="CDD" id="cd03675">
    <property type="entry name" value="NUDIX_Hydrolase"/>
    <property type="match status" value="1"/>
</dbReference>
<dbReference type="AlphaFoldDB" id="A0A1G7SZF2"/>
<comment type="cofactor">
    <cofactor evidence="4">
        <name>Mg(2+)</name>
        <dbReference type="ChEBI" id="CHEBI:18420"/>
    </cofactor>
</comment>
<evidence type="ECO:0000256" key="4">
    <source>
        <dbReference type="RuleBase" id="RU364043"/>
    </source>
</evidence>
<evidence type="ECO:0000256" key="1">
    <source>
        <dbReference type="ARBA" id="ARBA00007608"/>
    </source>
</evidence>
<reference evidence="6 7" key="1">
    <citation type="submission" date="2016-10" db="EMBL/GenBank/DDBJ databases">
        <authorList>
            <person name="de Groot N.N."/>
        </authorList>
    </citation>
    <scope>NUCLEOTIDE SEQUENCE [LARGE SCALE GENOMIC DNA]</scope>
    <source>
        <strain evidence="6 7">BH539</strain>
    </source>
</reference>
<dbReference type="GO" id="GO:0004787">
    <property type="term" value="F:thiamine diphosphate phosphatase activity"/>
    <property type="evidence" value="ECO:0007669"/>
    <property type="project" value="InterPro"/>
</dbReference>
<accession>A0A1G7SZF2</accession>
<evidence type="ECO:0000256" key="3">
    <source>
        <dbReference type="ARBA" id="ARBA00015552"/>
    </source>
</evidence>
<keyword evidence="4" id="KW-0460">Magnesium</keyword>
<dbReference type="InterPro" id="IPR015797">
    <property type="entry name" value="NUDIX_hydrolase-like_dom_sf"/>
</dbReference>
<dbReference type="InterPro" id="IPR000086">
    <property type="entry name" value="NUDIX_hydrolase_dom"/>
</dbReference>
<dbReference type="EC" id="3.6.1.-" evidence="4"/>
<dbReference type="EMBL" id="FNCI01000008">
    <property type="protein sequence ID" value="SDG28338.1"/>
    <property type="molecule type" value="Genomic_DNA"/>
</dbReference>
<dbReference type="RefSeq" id="WP_092526138.1">
    <property type="nucleotide sequence ID" value="NZ_FNCI01000008.1"/>
</dbReference>
<keyword evidence="7" id="KW-1185">Reference proteome</keyword>
<evidence type="ECO:0000313" key="6">
    <source>
        <dbReference type="EMBL" id="SDG28338.1"/>
    </source>
</evidence>
<dbReference type="GO" id="GO:0017110">
    <property type="term" value="F:nucleoside diphosphate phosphatase activity"/>
    <property type="evidence" value="ECO:0007669"/>
    <property type="project" value="InterPro"/>
</dbReference>
<dbReference type="OrthoDB" id="8594221at2"/>
<dbReference type="PANTHER" id="PTHR43222:SF11">
    <property type="entry name" value="PHOSPHATASE NUDJ"/>
    <property type="match status" value="1"/>
</dbReference>
<dbReference type="STRING" id="284577.SAMN05216571_10869"/>
<dbReference type="GO" id="GO:0017111">
    <property type="term" value="F:ribonucleoside triphosphate phosphatase activity"/>
    <property type="evidence" value="ECO:0007669"/>
    <property type="project" value="InterPro"/>
</dbReference>
<dbReference type="PROSITE" id="PS51462">
    <property type="entry name" value="NUDIX"/>
    <property type="match status" value="1"/>
</dbReference>
<gene>
    <name evidence="4" type="primary">nudJ</name>
    <name evidence="6" type="ORF">SAMN05216571_10869</name>
</gene>
<comment type="subunit">
    <text evidence="2 4">Monomer.</text>
</comment>
<dbReference type="Gene3D" id="3.90.79.10">
    <property type="entry name" value="Nucleoside Triphosphate Pyrophosphohydrolase"/>
    <property type="match status" value="1"/>
</dbReference>
<dbReference type="InterPro" id="IPR033713">
    <property type="entry name" value="NudJ"/>
</dbReference>
<evidence type="ECO:0000313" key="7">
    <source>
        <dbReference type="Proteomes" id="UP000198641"/>
    </source>
</evidence>
<sequence length="149" mass="16997">MSRWSPRVTVATVIERAGRFLMVEEDRGGPHTVFNQPAGHLEPDEGIRAAAEREVREETAWHVGITDYLGLYVYRAPDGMTFHSHGFSGMALAHLGNDLDRDILAIHWLTLDELEALERAGRLRSPLVMRRIRDVQRGRTFPLDVIQER</sequence>
<keyword evidence="4" id="KW-0378">Hydrolase</keyword>
<comment type="similarity">
    <text evidence="1 4">Belongs to the Nudix hydrolase family. NudJ subfamily.</text>
</comment>
<dbReference type="SUPFAM" id="SSF55811">
    <property type="entry name" value="Nudix"/>
    <property type="match status" value="1"/>
</dbReference>
<proteinExistence type="inferred from homology"/>
<dbReference type="PANTHER" id="PTHR43222">
    <property type="entry name" value="NUDIX HYDROLASE 23"/>
    <property type="match status" value="1"/>
</dbReference>
<organism evidence="6 7">
    <name type="scientific">Onishia taeanensis</name>
    <dbReference type="NCBI Taxonomy" id="284577"/>
    <lineage>
        <taxon>Bacteria</taxon>
        <taxon>Pseudomonadati</taxon>
        <taxon>Pseudomonadota</taxon>
        <taxon>Gammaproteobacteria</taxon>
        <taxon>Oceanospirillales</taxon>
        <taxon>Halomonadaceae</taxon>
        <taxon>Onishia</taxon>
    </lineage>
</organism>
<dbReference type="Pfam" id="PF00293">
    <property type="entry name" value="NUDIX"/>
    <property type="match status" value="1"/>
</dbReference>
<evidence type="ECO:0000259" key="5">
    <source>
        <dbReference type="PROSITE" id="PS51462"/>
    </source>
</evidence>
<feature type="domain" description="Nudix hydrolase" evidence="5">
    <location>
        <begin position="5"/>
        <end position="131"/>
    </location>
</feature>
<name>A0A1G7SZF2_9GAMM</name>